<name>A0AAD5PFI1_9FUNG</name>
<dbReference type="EMBL" id="JAIXMP010000014">
    <property type="protein sequence ID" value="KAI9262401.1"/>
    <property type="molecule type" value="Genomic_DNA"/>
</dbReference>
<feature type="compositionally biased region" description="Polar residues" evidence="1">
    <location>
        <begin position="63"/>
        <end position="100"/>
    </location>
</feature>
<feature type="compositionally biased region" description="Low complexity" evidence="1">
    <location>
        <begin position="49"/>
        <end position="62"/>
    </location>
</feature>
<dbReference type="Proteomes" id="UP001209540">
    <property type="component" value="Unassembled WGS sequence"/>
</dbReference>
<reference evidence="5" key="2">
    <citation type="submission" date="2023-02" db="EMBL/GenBank/DDBJ databases">
        <authorList>
            <consortium name="DOE Joint Genome Institute"/>
            <person name="Mondo S.J."/>
            <person name="Chang Y."/>
            <person name="Wang Y."/>
            <person name="Ahrendt S."/>
            <person name="Andreopoulos W."/>
            <person name="Barry K."/>
            <person name="Beard J."/>
            <person name="Benny G.L."/>
            <person name="Blankenship S."/>
            <person name="Bonito G."/>
            <person name="Cuomo C."/>
            <person name="Desiro A."/>
            <person name="Gervers K.A."/>
            <person name="Hundley H."/>
            <person name="Kuo A."/>
            <person name="LaButti K."/>
            <person name="Lang B.F."/>
            <person name="Lipzen A."/>
            <person name="O'Donnell K."/>
            <person name="Pangilinan J."/>
            <person name="Reynolds N."/>
            <person name="Sandor L."/>
            <person name="Smith M.W."/>
            <person name="Tsang A."/>
            <person name="Grigoriev I.V."/>
            <person name="Stajich J.E."/>
            <person name="Spatafora J.W."/>
        </authorList>
    </citation>
    <scope>NUCLEOTIDE SEQUENCE</scope>
    <source>
        <strain evidence="5">RSA 2281</strain>
    </source>
</reference>
<gene>
    <name evidence="5" type="ORF">BDA99DRAFT_511106</name>
</gene>
<sequence>MSRKKMIPSWTFITVFLFICVCLLQSSIHAADASAADNIPELRKRQEEASPPAESPEQQPQPTNSNNNDVQPTQSNTAPQASNTGSALLPSDNGSAAGNASDNVAALPTSASFGNTIFPGMASFLTPKPSRSVSPVYRIDSRQNVTFVWEFKDLRVQPVNLTLAAVGPNSVAYTISVMQGAATSAVWNLGSIPDSQPDLMNAFYQIQLYDQRGLSAFHSPGWLSPQTGLTIGFYTLQPYGDTTATEGPGCPYCFNDNAVALGSAFGVACLTSAIVIYNLIF</sequence>
<dbReference type="AlphaFoldDB" id="A0AAD5PFI1"/>
<keyword evidence="3" id="KW-0732">Signal</keyword>
<protein>
    <recommendedName>
        <fullName evidence="4">DUF7137 domain-containing protein</fullName>
    </recommendedName>
</protein>
<dbReference type="PANTHER" id="PTHR42028:SF1">
    <property type="entry name" value="YALI0E30657P"/>
    <property type="match status" value="1"/>
</dbReference>
<evidence type="ECO:0000313" key="5">
    <source>
        <dbReference type="EMBL" id="KAI9262401.1"/>
    </source>
</evidence>
<organism evidence="5 6">
    <name type="scientific">Phascolomyces articulosus</name>
    <dbReference type="NCBI Taxonomy" id="60185"/>
    <lineage>
        <taxon>Eukaryota</taxon>
        <taxon>Fungi</taxon>
        <taxon>Fungi incertae sedis</taxon>
        <taxon>Mucoromycota</taxon>
        <taxon>Mucoromycotina</taxon>
        <taxon>Mucoromycetes</taxon>
        <taxon>Mucorales</taxon>
        <taxon>Lichtheimiaceae</taxon>
        <taxon>Phascolomyces</taxon>
    </lineage>
</organism>
<feature type="region of interest" description="Disordered" evidence="1">
    <location>
        <begin position="43"/>
        <end position="100"/>
    </location>
</feature>
<comment type="caution">
    <text evidence="5">The sequence shown here is derived from an EMBL/GenBank/DDBJ whole genome shotgun (WGS) entry which is preliminary data.</text>
</comment>
<evidence type="ECO:0000256" key="3">
    <source>
        <dbReference type="SAM" id="SignalP"/>
    </source>
</evidence>
<evidence type="ECO:0000313" key="6">
    <source>
        <dbReference type="Proteomes" id="UP001209540"/>
    </source>
</evidence>
<dbReference type="Pfam" id="PF23585">
    <property type="entry name" value="DUF7137"/>
    <property type="match status" value="1"/>
</dbReference>
<evidence type="ECO:0000256" key="2">
    <source>
        <dbReference type="SAM" id="Phobius"/>
    </source>
</evidence>
<reference evidence="5" key="1">
    <citation type="journal article" date="2022" name="IScience">
        <title>Evolution of zygomycete secretomes and the origins of terrestrial fungal ecologies.</title>
        <authorList>
            <person name="Chang Y."/>
            <person name="Wang Y."/>
            <person name="Mondo S."/>
            <person name="Ahrendt S."/>
            <person name="Andreopoulos W."/>
            <person name="Barry K."/>
            <person name="Beard J."/>
            <person name="Benny G.L."/>
            <person name="Blankenship S."/>
            <person name="Bonito G."/>
            <person name="Cuomo C."/>
            <person name="Desiro A."/>
            <person name="Gervers K.A."/>
            <person name="Hundley H."/>
            <person name="Kuo A."/>
            <person name="LaButti K."/>
            <person name="Lang B.F."/>
            <person name="Lipzen A."/>
            <person name="O'Donnell K."/>
            <person name="Pangilinan J."/>
            <person name="Reynolds N."/>
            <person name="Sandor L."/>
            <person name="Smith M.E."/>
            <person name="Tsang A."/>
            <person name="Grigoriev I.V."/>
            <person name="Stajich J.E."/>
            <person name="Spatafora J.W."/>
        </authorList>
    </citation>
    <scope>NUCLEOTIDE SEQUENCE</scope>
    <source>
        <strain evidence="5">RSA 2281</strain>
    </source>
</reference>
<keyword evidence="2" id="KW-0812">Transmembrane</keyword>
<feature type="transmembrane region" description="Helical" evidence="2">
    <location>
        <begin position="258"/>
        <end position="280"/>
    </location>
</feature>
<proteinExistence type="predicted"/>
<keyword evidence="2" id="KW-0472">Membrane</keyword>
<feature type="domain" description="DUF7137" evidence="4">
    <location>
        <begin position="118"/>
        <end position="244"/>
    </location>
</feature>
<dbReference type="PANTHER" id="PTHR42028">
    <property type="entry name" value="CHROMOSOME 1, WHOLE GENOME SHOTGUN SEQUENCE"/>
    <property type="match status" value="1"/>
</dbReference>
<keyword evidence="2" id="KW-1133">Transmembrane helix</keyword>
<feature type="chain" id="PRO_5042250702" description="DUF7137 domain-containing protein" evidence="3">
    <location>
        <begin position="31"/>
        <end position="281"/>
    </location>
</feature>
<dbReference type="InterPro" id="IPR055561">
    <property type="entry name" value="DUF7137"/>
</dbReference>
<keyword evidence="6" id="KW-1185">Reference proteome</keyword>
<evidence type="ECO:0000256" key="1">
    <source>
        <dbReference type="SAM" id="MobiDB-lite"/>
    </source>
</evidence>
<feature type="signal peptide" evidence="3">
    <location>
        <begin position="1"/>
        <end position="30"/>
    </location>
</feature>
<accession>A0AAD5PFI1</accession>
<evidence type="ECO:0000259" key="4">
    <source>
        <dbReference type="Pfam" id="PF23585"/>
    </source>
</evidence>